<keyword evidence="5" id="KW-1185">Reference proteome</keyword>
<dbReference type="Proteomes" id="UP000249499">
    <property type="component" value="Chromosome"/>
</dbReference>
<evidence type="ECO:0000313" key="5">
    <source>
        <dbReference type="Proteomes" id="UP000249499"/>
    </source>
</evidence>
<dbReference type="KEGG" id="rtu:PR017_01940"/>
<feature type="region of interest" description="Disordered" evidence="1">
    <location>
        <begin position="153"/>
        <end position="185"/>
    </location>
</feature>
<dbReference type="RefSeq" id="WP_111217613.1">
    <property type="nucleotide sequence ID" value="NZ_CP117255.1"/>
</dbReference>
<dbReference type="EMBL" id="CP117255">
    <property type="protein sequence ID" value="WFR95934.1"/>
    <property type="molecule type" value="Genomic_DNA"/>
</dbReference>
<feature type="chain" id="PRO_5042256275" evidence="2">
    <location>
        <begin position="28"/>
        <end position="185"/>
    </location>
</feature>
<dbReference type="SUPFAM" id="SSF50346">
    <property type="entry name" value="PRC-barrel domain"/>
    <property type="match status" value="1"/>
</dbReference>
<gene>
    <name evidence="4" type="ORF">PR017_01940</name>
</gene>
<accession>A0AAF1KW62</accession>
<evidence type="ECO:0000259" key="3">
    <source>
        <dbReference type="Pfam" id="PF05239"/>
    </source>
</evidence>
<evidence type="ECO:0000256" key="2">
    <source>
        <dbReference type="SAM" id="SignalP"/>
    </source>
</evidence>
<proteinExistence type="predicted"/>
<dbReference type="InterPro" id="IPR027275">
    <property type="entry name" value="PRC-brl_dom"/>
</dbReference>
<name>A0AAF1KW62_9HYPH</name>
<reference evidence="5" key="2">
    <citation type="journal article" date="2023" name="MicrobiologyOpen">
        <title>Genomics of the tumorigenes clade of the family Rhizobiaceae and description of Rhizobium rhododendri sp. nov.</title>
        <authorList>
            <person name="Kuzmanovic N."/>
            <person name="diCenzo G.C."/>
            <person name="Bunk B."/>
            <person name="Sproeer C."/>
            <person name="Fruehling A."/>
            <person name="Neumann-Schaal M."/>
            <person name="Overmann J."/>
            <person name="Smalla K."/>
        </authorList>
    </citation>
    <scope>NUCLEOTIDE SEQUENCE [LARGE SCALE GENOMIC DNA]</scope>
    <source>
        <strain evidence="5">1078</strain>
    </source>
</reference>
<protein>
    <submittedName>
        <fullName evidence="4">PRC-barrel domain-containing protein</fullName>
    </submittedName>
</protein>
<feature type="compositionally biased region" description="Low complexity" evidence="1">
    <location>
        <begin position="157"/>
        <end position="185"/>
    </location>
</feature>
<dbReference type="AlphaFoldDB" id="A0AAF1KW62"/>
<feature type="domain" description="PRC-barrel" evidence="3">
    <location>
        <begin position="64"/>
        <end position="136"/>
    </location>
</feature>
<dbReference type="Gene3D" id="2.30.30.240">
    <property type="entry name" value="PRC-barrel domain"/>
    <property type="match status" value="1"/>
</dbReference>
<reference evidence="4 5" key="1">
    <citation type="journal article" date="2018" name="Sci. Rep.">
        <title>Rhizobium tumorigenes sp. nov., a novel plant tumorigenic bacterium isolated from cane gall tumors on thornless blackberry.</title>
        <authorList>
            <person name="Kuzmanovi N."/>
            <person name="Smalla K."/>
            <person name="Gronow S."/>
            <person name="PuBawska J."/>
        </authorList>
    </citation>
    <scope>NUCLEOTIDE SEQUENCE [LARGE SCALE GENOMIC DNA]</scope>
    <source>
        <strain evidence="4 5">1078</strain>
    </source>
</reference>
<dbReference type="PANTHER" id="PTHR36505">
    <property type="entry name" value="BLR1072 PROTEIN"/>
    <property type="match status" value="1"/>
</dbReference>
<dbReference type="Pfam" id="PF05239">
    <property type="entry name" value="PRC"/>
    <property type="match status" value="1"/>
</dbReference>
<keyword evidence="2" id="KW-0732">Signal</keyword>
<feature type="region of interest" description="Disordered" evidence="1">
    <location>
        <begin position="32"/>
        <end position="52"/>
    </location>
</feature>
<evidence type="ECO:0000256" key="1">
    <source>
        <dbReference type="SAM" id="MobiDB-lite"/>
    </source>
</evidence>
<evidence type="ECO:0000313" key="4">
    <source>
        <dbReference type="EMBL" id="WFR95934.1"/>
    </source>
</evidence>
<sequence length="185" mass="18295">MNTKFMTTVATGAIFAAASVFAPVAFAQTATTPSTTTTPMATAPSTDAPAATTTGSYITQQSPDQVSANTYIGQSVYNGGNESIGKVSDLIMQKNGGIVAAVVGVGGFLGIGAKNVAVPISNISIAQNTDGTVKLTTSESADTLKSAPEFKTLAMQSSESSSSTPATTAPAGGTTAPADGSTTTK</sequence>
<organism evidence="4 5">
    <name type="scientific">Rhizobium tumorigenes</name>
    <dbReference type="NCBI Taxonomy" id="2041385"/>
    <lineage>
        <taxon>Bacteria</taxon>
        <taxon>Pseudomonadati</taxon>
        <taxon>Pseudomonadota</taxon>
        <taxon>Alphaproteobacteria</taxon>
        <taxon>Hyphomicrobiales</taxon>
        <taxon>Rhizobiaceae</taxon>
        <taxon>Rhizobium/Agrobacterium group</taxon>
        <taxon>Rhizobium</taxon>
    </lineage>
</organism>
<dbReference type="InterPro" id="IPR011033">
    <property type="entry name" value="PRC_barrel-like_sf"/>
</dbReference>
<dbReference type="PANTHER" id="PTHR36505:SF1">
    <property type="entry name" value="BLR1072 PROTEIN"/>
    <property type="match status" value="1"/>
</dbReference>
<feature type="signal peptide" evidence="2">
    <location>
        <begin position="1"/>
        <end position="27"/>
    </location>
</feature>